<evidence type="ECO:0000256" key="1">
    <source>
        <dbReference type="SAM" id="MobiDB-lite"/>
    </source>
</evidence>
<reference evidence="2 3" key="1">
    <citation type="submission" date="2017-08" db="EMBL/GenBank/DDBJ databases">
        <title>Acidophilic green algal genome provides insights into adaptation to an acidic environment.</title>
        <authorList>
            <person name="Hirooka S."/>
            <person name="Hirose Y."/>
            <person name="Kanesaki Y."/>
            <person name="Higuchi S."/>
            <person name="Fujiwara T."/>
            <person name="Onuma R."/>
            <person name="Era A."/>
            <person name="Ohbayashi R."/>
            <person name="Uzuka A."/>
            <person name="Nozaki H."/>
            <person name="Yoshikawa H."/>
            <person name="Miyagishima S.Y."/>
        </authorList>
    </citation>
    <scope>NUCLEOTIDE SEQUENCE [LARGE SCALE GENOMIC DNA]</scope>
    <source>
        <strain evidence="2 3">NIES-2499</strain>
    </source>
</reference>
<organism evidence="2 3">
    <name type="scientific">Chlamydomonas eustigma</name>
    <dbReference type="NCBI Taxonomy" id="1157962"/>
    <lineage>
        <taxon>Eukaryota</taxon>
        <taxon>Viridiplantae</taxon>
        <taxon>Chlorophyta</taxon>
        <taxon>core chlorophytes</taxon>
        <taxon>Chlorophyceae</taxon>
        <taxon>CS clade</taxon>
        <taxon>Chlamydomonadales</taxon>
        <taxon>Chlamydomonadaceae</taxon>
        <taxon>Chlamydomonas</taxon>
    </lineage>
</organism>
<evidence type="ECO:0000313" key="2">
    <source>
        <dbReference type="EMBL" id="GAX74622.1"/>
    </source>
</evidence>
<feature type="region of interest" description="Disordered" evidence="1">
    <location>
        <begin position="637"/>
        <end position="665"/>
    </location>
</feature>
<protein>
    <recommendedName>
        <fullName evidence="4">Pherophorin domain-containing protein</fullName>
    </recommendedName>
</protein>
<feature type="region of interest" description="Disordered" evidence="1">
    <location>
        <begin position="481"/>
        <end position="504"/>
    </location>
</feature>
<accession>A0A250WVH5</accession>
<dbReference type="AlphaFoldDB" id="A0A250WVH5"/>
<keyword evidence="3" id="KW-1185">Reference proteome</keyword>
<feature type="compositionally biased region" description="Pro residues" evidence="1">
    <location>
        <begin position="136"/>
        <end position="167"/>
    </location>
</feature>
<dbReference type="PANTHER" id="PTHR24216">
    <property type="entry name" value="PAXILLIN-RELATED"/>
    <property type="match status" value="1"/>
</dbReference>
<comment type="caution">
    <text evidence="2">The sequence shown here is derived from an EMBL/GenBank/DDBJ whole genome shotgun (WGS) entry which is preliminary data.</text>
</comment>
<dbReference type="EMBL" id="BEGY01000008">
    <property type="protein sequence ID" value="GAX74622.1"/>
    <property type="molecule type" value="Genomic_DNA"/>
</dbReference>
<evidence type="ECO:0008006" key="4">
    <source>
        <dbReference type="Google" id="ProtNLM"/>
    </source>
</evidence>
<evidence type="ECO:0000313" key="3">
    <source>
        <dbReference type="Proteomes" id="UP000232323"/>
    </source>
</evidence>
<sequence>MPPGSCLVSFSIQALTNVSQTVPQATALCSQVADGSNGSGFNYYVYTYVGVQMEKNFTCQIPVQNPAGPAYWTIVLLGVTTSTSDAQTIIENAIAFPLSIEYYVAETQWPCTYTVISALCVPTLSYQYNSCNTSLPPSPPLPPSQSSPPAPSLPPPLTAQPVPPSPSPAAASPPHHPLPPPSAGSLITLTASPTSTLPITRNISSDCDNGAVAANRYLAAGVPLLQPFRCSGIQQQGSNITLIITATAATVAGATQVLGNYLNNSNLLLVAEAIGWSCTAFTIATSQTPSPLPNLVCIPPSPPLSPLPPPAPHSSPLPPSPMSPSPPPKPSPPPTPPDLPPKPSPPPGCPVVLQAQALLPTGQSYTEATIACVRTALSLEPLYVTPSGISMTSNFSCSGVLPNEPSAPLSTLWTMIITGYSASQSDSFRLFQYIGLAGMDSIATGTTWPCVQDNMTSSSCLPGTILTGYFCPNAPSPPFVIPPPAPPPPSPPPPSPSPQPPPPLAPGTIVSCTLSYTLQLCPNTPSATVSSNLLYGHCQQAAVILNTLYLNGFARVNPPFHCFLAQPNTLLIQATAQTLYDNQLFWQNIGANPNRLVPAVSATASIYKCGIYTLNGTCYNSGSLTLNQKELQVPLPPAPPYTQLQAPPPPPPPDAAHMLSPPPPIPPPFPPPPGDMLPWGPNCAVVFTAAGILQRANINTATPNNICSAVALKLMTPLYLSGVNYTRPWTCTLALFNEITMHINPTNVTDVQRLFYLFNGTAGFVPLVPIMGWPLLVDLAYFSTCTGNQITEQYVTLSPSPPRPAATAG</sequence>
<gene>
    <name evidence="2" type="ORF">CEUSTIGMA_g2070.t1</name>
</gene>
<feature type="region of interest" description="Disordered" evidence="1">
    <location>
        <begin position="306"/>
        <end position="347"/>
    </location>
</feature>
<feature type="region of interest" description="Disordered" evidence="1">
    <location>
        <begin position="135"/>
        <end position="187"/>
    </location>
</feature>
<name>A0A250WVH5_9CHLO</name>
<dbReference type="Proteomes" id="UP000232323">
    <property type="component" value="Unassembled WGS sequence"/>
</dbReference>
<dbReference type="PANTHER" id="PTHR24216:SF65">
    <property type="entry name" value="PAXILLIN-LIKE PROTEIN 1"/>
    <property type="match status" value="1"/>
</dbReference>
<proteinExistence type="predicted"/>